<keyword evidence="3" id="KW-0732">Signal</keyword>
<feature type="domain" description="Glycosyl hydrolase family 31 C-terminal" evidence="5">
    <location>
        <begin position="633"/>
        <end position="719"/>
    </location>
</feature>
<dbReference type="NCBIfam" id="NF007746">
    <property type="entry name" value="PRK10426.1"/>
    <property type="match status" value="1"/>
</dbReference>
<dbReference type="CDD" id="cd06594">
    <property type="entry name" value="GH31_glucosidase_YihQ"/>
    <property type="match status" value="1"/>
</dbReference>
<dbReference type="SUPFAM" id="SSF51445">
    <property type="entry name" value="(Trans)glycosidases"/>
    <property type="match status" value="1"/>
</dbReference>
<protein>
    <submittedName>
        <fullName evidence="6">Alpha-glucosidase</fullName>
        <ecNumber evidence="6">3.2.1.20</ecNumber>
    </submittedName>
</protein>
<dbReference type="Gene3D" id="2.60.40.1180">
    <property type="entry name" value="Golgi alpha-mannosidase II"/>
    <property type="match status" value="1"/>
</dbReference>
<feature type="chain" id="PRO_5037464592" evidence="3">
    <location>
        <begin position="25"/>
        <end position="736"/>
    </location>
</feature>
<gene>
    <name evidence="6" type="ORF">JKG68_29885</name>
</gene>
<dbReference type="GO" id="GO:0030246">
    <property type="term" value="F:carbohydrate binding"/>
    <property type="evidence" value="ECO:0007669"/>
    <property type="project" value="InterPro"/>
</dbReference>
<dbReference type="Pfam" id="PF01055">
    <property type="entry name" value="Glyco_hydro_31_2nd"/>
    <property type="match status" value="1"/>
</dbReference>
<dbReference type="InterPro" id="IPR017853">
    <property type="entry name" value="GH"/>
</dbReference>
<proteinExistence type="inferred from homology"/>
<feature type="signal peptide" evidence="3">
    <location>
        <begin position="1"/>
        <end position="24"/>
    </location>
</feature>
<dbReference type="PANTHER" id="PTHR46959:SF2">
    <property type="entry name" value="SULFOQUINOVOSIDASE"/>
    <property type="match status" value="1"/>
</dbReference>
<evidence type="ECO:0000256" key="1">
    <source>
        <dbReference type="ARBA" id="ARBA00007806"/>
    </source>
</evidence>
<dbReference type="InterPro" id="IPR048395">
    <property type="entry name" value="Glyco_hydro_31_C"/>
</dbReference>
<dbReference type="PANTHER" id="PTHR46959">
    <property type="entry name" value="SULFOQUINOVOSIDASE"/>
    <property type="match status" value="1"/>
</dbReference>
<dbReference type="InterPro" id="IPR013780">
    <property type="entry name" value="Glyco_hydro_b"/>
</dbReference>
<evidence type="ECO:0000256" key="3">
    <source>
        <dbReference type="SAM" id="SignalP"/>
    </source>
</evidence>
<keyword evidence="7" id="KW-1185">Reference proteome</keyword>
<evidence type="ECO:0000313" key="7">
    <source>
        <dbReference type="Proteomes" id="UP000605848"/>
    </source>
</evidence>
<dbReference type="Proteomes" id="UP000605848">
    <property type="component" value="Unassembled WGS sequence"/>
</dbReference>
<dbReference type="SUPFAM" id="SSF51011">
    <property type="entry name" value="Glycosyl hydrolase domain"/>
    <property type="match status" value="1"/>
</dbReference>
<comment type="similarity">
    <text evidence="1 2">Belongs to the glycosyl hydrolase 31 family.</text>
</comment>
<keyword evidence="2 6" id="KW-0378">Hydrolase</keyword>
<dbReference type="Gene3D" id="2.60.40.1760">
    <property type="entry name" value="glycosyl hydrolase (family 31)"/>
    <property type="match status" value="1"/>
</dbReference>
<dbReference type="InterPro" id="IPR044112">
    <property type="entry name" value="YihQ_TIM-like"/>
</dbReference>
<evidence type="ECO:0000313" key="6">
    <source>
        <dbReference type="EMBL" id="MBL0408106.1"/>
    </source>
</evidence>
<evidence type="ECO:0000259" key="4">
    <source>
        <dbReference type="Pfam" id="PF01055"/>
    </source>
</evidence>
<dbReference type="EC" id="3.2.1.20" evidence="6"/>
<reference evidence="6" key="1">
    <citation type="submission" date="2021-01" db="EMBL/GenBank/DDBJ databases">
        <title>Microvirga sp.</title>
        <authorList>
            <person name="Kim M.K."/>
        </authorList>
    </citation>
    <scope>NUCLEOTIDE SEQUENCE</scope>
    <source>
        <strain evidence="6">5420S-16</strain>
    </source>
</reference>
<sequence length="736" mass="80832">MKRRDFLTIGAGAFAVTSLPNAVAAQAPAVETHSLGSFLLTRTAPGLQVAHKNAPDRIIWDTGADGDFLAAEIATPHIREFGTPEGSFEITDAVSISFRQPTIETIVVEGNIALVTGKLRGVTRTIGYKLAFEPVSTSHLRFVITVDAADVNRIRLVAGSVADEAIFGFGQQLTYANQKGFVLPILVQEHGVGRGQPVVTEIIDHVANQGGGTPFVTEAPAPHYLTSRLRSLFLENTEYSTFDMRQSDQIAIKVWSATMTGRILYGRTPLELVEAFTEYAGRMRILPDWIHDGLILGTQGGTDVVRRKIDTANKAGIPLAGVWLQDWPGVRVTATGRQLWWNWQLDETYYPGWRELVADLERQGVRMLTYINPFLSTEEGHNSLYTEALARGYLVRKADGTPFLNRNTTFSAALVDLSNPDARSWIKGVMKREMIEKAGSSGWMNDFGEALPFDGKLHDDADSAVWHNRYPQEWARVAREAIEEAGRGDDIVFFDRSGFTQSPGAATLFWLGDQIQNWSEYDGIKTAVVGMLSGGMSGASLIHSDTGGYSAFKFDVAGREIPIIARTPELLMRWSELNAFTAVLRTHEGLIPAISAQVDSSPELLAHTARLARVYKGLATYRKRHVAAAAAHGHPLTRHLFLHYPDDRNTYGLRYQYLVGPDLMVAPVVDRGATSVEVYWPEGAEWTDLWTGASVGKAGEWTRVSAPLGRPAVFLRKGADSANEIIGGLRDANALN</sequence>
<dbReference type="GO" id="GO:0004558">
    <property type="term" value="F:alpha-1,4-glucosidase activity"/>
    <property type="evidence" value="ECO:0007669"/>
    <property type="project" value="UniProtKB-EC"/>
</dbReference>
<dbReference type="GO" id="GO:0005975">
    <property type="term" value="P:carbohydrate metabolic process"/>
    <property type="evidence" value="ECO:0007669"/>
    <property type="project" value="InterPro"/>
</dbReference>
<dbReference type="Pfam" id="PF21365">
    <property type="entry name" value="Glyco_hydro_31_3rd"/>
    <property type="match status" value="1"/>
</dbReference>
<evidence type="ECO:0000256" key="2">
    <source>
        <dbReference type="RuleBase" id="RU361185"/>
    </source>
</evidence>
<dbReference type="CDD" id="cd14752">
    <property type="entry name" value="GH31_N"/>
    <property type="match status" value="1"/>
</dbReference>
<organism evidence="6 7">
    <name type="scientific">Microvirga aerilata</name>
    <dbReference type="NCBI Taxonomy" id="670292"/>
    <lineage>
        <taxon>Bacteria</taxon>
        <taxon>Pseudomonadati</taxon>
        <taxon>Pseudomonadota</taxon>
        <taxon>Alphaproteobacteria</taxon>
        <taxon>Hyphomicrobiales</taxon>
        <taxon>Methylobacteriaceae</taxon>
        <taxon>Microvirga</taxon>
    </lineage>
</organism>
<evidence type="ECO:0000259" key="5">
    <source>
        <dbReference type="Pfam" id="PF21365"/>
    </source>
</evidence>
<dbReference type="InterPro" id="IPR052990">
    <property type="entry name" value="Sulfoquinovosidase_GH31"/>
</dbReference>
<dbReference type="RefSeq" id="WP_202065794.1">
    <property type="nucleotide sequence ID" value="NZ_JAEQMY010000149.1"/>
</dbReference>
<dbReference type="Gene3D" id="3.20.20.80">
    <property type="entry name" value="Glycosidases"/>
    <property type="match status" value="1"/>
</dbReference>
<feature type="domain" description="Glycoside hydrolase family 31 TIM barrel" evidence="4">
    <location>
        <begin position="302"/>
        <end position="590"/>
    </location>
</feature>
<dbReference type="AlphaFoldDB" id="A0A937D2G2"/>
<name>A0A937D2G2_9HYPH</name>
<dbReference type="InterPro" id="IPR000322">
    <property type="entry name" value="Glyco_hydro_31_TIM"/>
</dbReference>
<comment type="caution">
    <text evidence="6">The sequence shown here is derived from an EMBL/GenBank/DDBJ whole genome shotgun (WGS) entry which is preliminary data.</text>
</comment>
<dbReference type="InterPro" id="IPR011013">
    <property type="entry name" value="Gal_mutarotase_sf_dom"/>
</dbReference>
<dbReference type="EMBL" id="JAEQMY010000149">
    <property type="protein sequence ID" value="MBL0408106.1"/>
    <property type="molecule type" value="Genomic_DNA"/>
</dbReference>
<dbReference type="SUPFAM" id="SSF74650">
    <property type="entry name" value="Galactose mutarotase-like"/>
    <property type="match status" value="1"/>
</dbReference>
<keyword evidence="2 6" id="KW-0326">Glycosidase</keyword>
<accession>A0A937D2G2</accession>